<organism evidence="1 2">
    <name type="scientific">Aspergillus granulosus</name>
    <dbReference type="NCBI Taxonomy" id="176169"/>
    <lineage>
        <taxon>Eukaryota</taxon>
        <taxon>Fungi</taxon>
        <taxon>Dikarya</taxon>
        <taxon>Ascomycota</taxon>
        <taxon>Pezizomycotina</taxon>
        <taxon>Eurotiomycetes</taxon>
        <taxon>Eurotiomycetidae</taxon>
        <taxon>Eurotiales</taxon>
        <taxon>Aspergillaceae</taxon>
        <taxon>Aspergillus</taxon>
        <taxon>Aspergillus subgen. Nidulantes</taxon>
    </lineage>
</organism>
<dbReference type="EMBL" id="JBFXLT010000085">
    <property type="protein sequence ID" value="KAL2809645.1"/>
    <property type="molecule type" value="Genomic_DNA"/>
</dbReference>
<comment type="caution">
    <text evidence="1">The sequence shown here is derived from an EMBL/GenBank/DDBJ whole genome shotgun (WGS) entry which is preliminary data.</text>
</comment>
<keyword evidence="2" id="KW-1185">Reference proteome</keyword>
<evidence type="ECO:0000313" key="1">
    <source>
        <dbReference type="EMBL" id="KAL2809645.1"/>
    </source>
</evidence>
<dbReference type="Proteomes" id="UP001610334">
    <property type="component" value="Unassembled WGS sequence"/>
</dbReference>
<gene>
    <name evidence="1" type="ORF">BJX63DRAFT_404930</name>
</gene>
<sequence length="151" mass="17012">MPVTQVAVCAFQGYMHMLLFQTGAPVYRDRNNQLHRSLFSRRAIGAEMRMAQPNMASLGTSDPGHSYLMRQARLRKLLVIVSCLYSKLGGKPIEQSEKCIGRGHTLVRSLQQSNDNGINDDRSYLSPAAMPIWQKEVRSERTGFPSSDNHM</sequence>
<proteinExistence type="predicted"/>
<reference evidence="1 2" key="1">
    <citation type="submission" date="2024-07" db="EMBL/GenBank/DDBJ databases">
        <title>Section-level genome sequencing and comparative genomics of Aspergillus sections Usti and Cavernicolus.</title>
        <authorList>
            <consortium name="Lawrence Berkeley National Laboratory"/>
            <person name="Nybo J.L."/>
            <person name="Vesth T.C."/>
            <person name="Theobald S."/>
            <person name="Frisvad J.C."/>
            <person name="Larsen T.O."/>
            <person name="Kjaerboelling I."/>
            <person name="Rothschild-Mancinelli K."/>
            <person name="Lyhne E.K."/>
            <person name="Kogle M.E."/>
            <person name="Barry K."/>
            <person name="Clum A."/>
            <person name="Na H."/>
            <person name="Ledsgaard L."/>
            <person name="Lin J."/>
            <person name="Lipzen A."/>
            <person name="Kuo A."/>
            <person name="Riley R."/>
            <person name="Mondo S."/>
            <person name="Labutti K."/>
            <person name="Haridas S."/>
            <person name="Pangalinan J."/>
            <person name="Salamov A.A."/>
            <person name="Simmons B.A."/>
            <person name="Magnuson J.K."/>
            <person name="Chen J."/>
            <person name="Drula E."/>
            <person name="Henrissat B."/>
            <person name="Wiebenga A."/>
            <person name="Lubbers R.J."/>
            <person name="Gomes A.C."/>
            <person name="Makela M.R."/>
            <person name="Stajich J."/>
            <person name="Grigoriev I.V."/>
            <person name="Mortensen U.H."/>
            <person name="De Vries R.P."/>
            <person name="Baker S.E."/>
            <person name="Andersen M.R."/>
        </authorList>
    </citation>
    <scope>NUCLEOTIDE SEQUENCE [LARGE SCALE GENOMIC DNA]</scope>
    <source>
        <strain evidence="1 2">CBS 588.65</strain>
    </source>
</reference>
<evidence type="ECO:0000313" key="2">
    <source>
        <dbReference type="Proteomes" id="UP001610334"/>
    </source>
</evidence>
<accession>A0ABR4H2I5</accession>
<name>A0ABR4H2I5_9EURO</name>
<protein>
    <submittedName>
        <fullName evidence="1">Uncharacterized protein</fullName>
    </submittedName>
</protein>